<evidence type="ECO:0000313" key="4">
    <source>
        <dbReference type="RefSeq" id="XP_016440679.1"/>
    </source>
</evidence>
<dbReference type="OrthoDB" id="29853at2759"/>
<proteinExistence type="inferred from homology"/>
<evidence type="ECO:0000256" key="1">
    <source>
        <dbReference type="ARBA" id="ARBA00005536"/>
    </source>
</evidence>
<keyword evidence="3" id="KW-1185">Reference proteome</keyword>
<dbReference type="PANTHER" id="PTHR12161">
    <property type="entry name" value="IST1 FAMILY MEMBER"/>
    <property type="match status" value="1"/>
</dbReference>
<evidence type="ECO:0000256" key="2">
    <source>
        <dbReference type="SAM" id="MobiDB-lite"/>
    </source>
</evidence>
<dbReference type="Proteomes" id="UP000790787">
    <property type="component" value="Chromosome 21"/>
</dbReference>
<dbReference type="KEGG" id="nta:107766415"/>
<dbReference type="PANTHER" id="PTHR12161:SF44">
    <property type="entry name" value="REGULATOR OF VPS4 ACTIVITY IN THE MVB PATHWAY PROTEIN"/>
    <property type="match status" value="1"/>
</dbReference>
<protein>
    <submittedName>
        <fullName evidence="4">Uncharacterized protein LOC107766415</fullName>
    </submittedName>
</protein>
<dbReference type="RefSeq" id="XP_016440679.1">
    <property type="nucleotide sequence ID" value="XM_016585193.1"/>
</dbReference>
<feature type="region of interest" description="Disordered" evidence="2">
    <location>
        <begin position="414"/>
        <end position="447"/>
    </location>
</feature>
<dbReference type="PaxDb" id="4097-A0A1S3XLG9"/>
<dbReference type="STRING" id="4097.A0A1S3XLG9"/>
<name>A0A1S3XLG9_TOBAC</name>
<dbReference type="RefSeq" id="XP_016440679.1">
    <property type="nucleotide sequence ID" value="XM_016585193.2"/>
</dbReference>
<dbReference type="Pfam" id="PF03398">
    <property type="entry name" value="Ist1"/>
    <property type="match status" value="1"/>
</dbReference>
<dbReference type="GeneID" id="107766415"/>
<dbReference type="AlphaFoldDB" id="A0A1S3XLG9"/>
<sequence length="473" mass="54521">MFDILFGWRKATKCKNLIKRVKCRLKLLKNKRSCIIRQLRDDLGELLRHGHYQIVFDRVEQLFMDENMLVVYDLLENFCEFILLNFPYIRRHKDCSNDIKEAVSSLIYASARIGDLPEFLVIRKLFGQRYGKKFETSALELLPGNLVNHQLKENLCRKSVSNEVKYRLVDEIARSCFQKGPLLLEYINESQQELANKTIDDVQTGHKKDGETRLKNSNIATEANVDYSSSIEHNCIDSVGSLKNINEQERVPNSARSSVSFRCTISSPESVIKSDSWKTNGFTLGQKTGRKATKSTSESSDQIAEETIYFDDIEEFESILSKDLNFQDQRLFIFKAPLFPLLLKIDSDTNMNIFPVQKPRLVAIKDHLENSDQAEVLESQECCSFTFSSSAEMTDPRSRKENQQPYLRTITMPTERPKDNLSNNFLRSNTFPFQEPGKGSPMNSHVHPKLPDYDELAAKFIALKKEKLQKNLQ</sequence>
<reference evidence="4" key="2">
    <citation type="submission" date="2025-08" db="UniProtKB">
        <authorList>
            <consortium name="RefSeq"/>
        </authorList>
    </citation>
    <scope>IDENTIFICATION</scope>
    <source>
        <tissue evidence="4">Leaf</tissue>
    </source>
</reference>
<dbReference type="Gene3D" id="1.20.1260.60">
    <property type="entry name" value="Vacuolar protein sorting-associated protein Ist1"/>
    <property type="match status" value="1"/>
</dbReference>
<reference evidence="3" key="1">
    <citation type="journal article" date="2014" name="Nat. Commun.">
        <title>The tobacco genome sequence and its comparison with those of tomato and potato.</title>
        <authorList>
            <person name="Sierro N."/>
            <person name="Battey J.N."/>
            <person name="Ouadi S."/>
            <person name="Bakaher N."/>
            <person name="Bovet L."/>
            <person name="Willig A."/>
            <person name="Goepfert S."/>
            <person name="Peitsch M.C."/>
            <person name="Ivanov N.V."/>
        </authorList>
    </citation>
    <scope>NUCLEOTIDE SEQUENCE [LARGE SCALE GENOMIC DNA]</scope>
</reference>
<accession>A0A1S3XLG9</accession>
<comment type="similarity">
    <text evidence="1">Belongs to the IST1 family.</text>
</comment>
<dbReference type="SMR" id="A0A1S3XLG9"/>
<dbReference type="GO" id="GO:0008104">
    <property type="term" value="P:intracellular protein localization"/>
    <property type="evidence" value="ECO:0000318"/>
    <property type="project" value="GO_Central"/>
</dbReference>
<dbReference type="InterPro" id="IPR005061">
    <property type="entry name" value="Ist1"/>
</dbReference>
<feature type="compositionally biased region" description="Polar residues" evidence="2">
    <location>
        <begin position="420"/>
        <end position="432"/>
    </location>
</feature>
<gene>
    <name evidence="4" type="primary">LOC107766415</name>
</gene>
<evidence type="ECO:0000313" key="3">
    <source>
        <dbReference type="Proteomes" id="UP000790787"/>
    </source>
</evidence>
<dbReference type="FunFam" id="1.20.1260.60:FF:000002">
    <property type="entry name" value="Vacuolar protein sorting-associated protein IST1"/>
    <property type="match status" value="1"/>
</dbReference>
<dbReference type="GO" id="GO:0015031">
    <property type="term" value="P:protein transport"/>
    <property type="evidence" value="ECO:0007669"/>
    <property type="project" value="InterPro"/>
</dbReference>
<dbReference type="InterPro" id="IPR042277">
    <property type="entry name" value="IST1-like"/>
</dbReference>
<dbReference type="OMA" id="YFYTNNS"/>
<organism evidence="3 4">
    <name type="scientific">Nicotiana tabacum</name>
    <name type="common">Common tobacco</name>
    <dbReference type="NCBI Taxonomy" id="4097"/>
    <lineage>
        <taxon>Eukaryota</taxon>
        <taxon>Viridiplantae</taxon>
        <taxon>Streptophyta</taxon>
        <taxon>Embryophyta</taxon>
        <taxon>Tracheophyta</taxon>
        <taxon>Spermatophyta</taxon>
        <taxon>Magnoliopsida</taxon>
        <taxon>eudicotyledons</taxon>
        <taxon>Gunneridae</taxon>
        <taxon>Pentapetalae</taxon>
        <taxon>asterids</taxon>
        <taxon>lamiids</taxon>
        <taxon>Solanales</taxon>
        <taxon>Solanaceae</taxon>
        <taxon>Nicotianoideae</taxon>
        <taxon>Nicotianeae</taxon>
        <taxon>Nicotiana</taxon>
    </lineage>
</organism>